<evidence type="ECO:0000313" key="1">
    <source>
        <dbReference type="EMBL" id="EGZ29273.1"/>
    </source>
</evidence>
<gene>
    <name evidence="1" type="ORF">PHYSODRAFT_407356</name>
</gene>
<dbReference type="AlphaFoldDB" id="G4YMS7"/>
<dbReference type="Proteomes" id="UP000002640">
    <property type="component" value="Unassembled WGS sequence"/>
</dbReference>
<organism evidence="1 2">
    <name type="scientific">Phytophthora sojae (strain P6497)</name>
    <name type="common">Soybean stem and root rot agent</name>
    <name type="synonym">Phytophthora megasperma f. sp. glycines</name>
    <dbReference type="NCBI Taxonomy" id="1094619"/>
    <lineage>
        <taxon>Eukaryota</taxon>
        <taxon>Sar</taxon>
        <taxon>Stramenopiles</taxon>
        <taxon>Oomycota</taxon>
        <taxon>Peronosporomycetes</taxon>
        <taxon>Peronosporales</taxon>
        <taxon>Peronosporaceae</taxon>
        <taxon>Phytophthora</taxon>
    </lineage>
</organism>
<accession>G4YMS7</accession>
<feature type="non-terminal residue" evidence="1">
    <location>
        <position position="102"/>
    </location>
</feature>
<dbReference type="KEGG" id="psoj:PHYSODRAFT_407356"/>
<dbReference type="RefSeq" id="XP_009516548.1">
    <property type="nucleotide sequence ID" value="XM_009518253.1"/>
</dbReference>
<protein>
    <recommendedName>
        <fullName evidence="3">FAR1 domain-containing protein</fullName>
    </recommendedName>
</protein>
<evidence type="ECO:0008006" key="3">
    <source>
        <dbReference type="Google" id="ProtNLM"/>
    </source>
</evidence>
<evidence type="ECO:0000313" key="2">
    <source>
        <dbReference type="Proteomes" id="UP000002640"/>
    </source>
</evidence>
<feature type="non-terminal residue" evidence="1">
    <location>
        <position position="1"/>
    </location>
</feature>
<dbReference type="EMBL" id="JH159151">
    <property type="protein sequence ID" value="EGZ29273.1"/>
    <property type="molecule type" value="Genomic_DNA"/>
</dbReference>
<dbReference type="OMA" id="PICAKSK"/>
<dbReference type="InParanoid" id="G4YMS7"/>
<dbReference type="STRING" id="1094619.G4YMS7"/>
<dbReference type="GeneID" id="20651516"/>
<proteinExistence type="predicted"/>
<keyword evidence="2" id="KW-1185">Reference proteome</keyword>
<name>G4YMS7_PHYSP</name>
<reference evidence="1 2" key="1">
    <citation type="journal article" date="2006" name="Science">
        <title>Phytophthora genome sequences uncover evolutionary origins and mechanisms of pathogenesis.</title>
        <authorList>
            <person name="Tyler B.M."/>
            <person name="Tripathy S."/>
            <person name="Zhang X."/>
            <person name="Dehal P."/>
            <person name="Jiang R.H."/>
            <person name="Aerts A."/>
            <person name="Arredondo F.D."/>
            <person name="Baxter L."/>
            <person name="Bensasson D."/>
            <person name="Beynon J.L."/>
            <person name="Chapman J."/>
            <person name="Damasceno C.M."/>
            <person name="Dorrance A.E."/>
            <person name="Dou D."/>
            <person name="Dickerman A.W."/>
            <person name="Dubchak I.L."/>
            <person name="Garbelotto M."/>
            <person name="Gijzen M."/>
            <person name="Gordon S.G."/>
            <person name="Govers F."/>
            <person name="Grunwald N.J."/>
            <person name="Huang W."/>
            <person name="Ivors K.L."/>
            <person name="Jones R.W."/>
            <person name="Kamoun S."/>
            <person name="Krampis K."/>
            <person name="Lamour K.H."/>
            <person name="Lee M.K."/>
            <person name="McDonald W.H."/>
            <person name="Medina M."/>
            <person name="Meijer H.J."/>
            <person name="Nordberg E.K."/>
            <person name="Maclean D.J."/>
            <person name="Ospina-Giraldo M.D."/>
            <person name="Morris P.F."/>
            <person name="Phuntumart V."/>
            <person name="Putnam N.H."/>
            <person name="Rash S."/>
            <person name="Rose J.K."/>
            <person name="Sakihama Y."/>
            <person name="Salamov A.A."/>
            <person name="Savidor A."/>
            <person name="Scheuring C.F."/>
            <person name="Smith B.M."/>
            <person name="Sobral B.W."/>
            <person name="Terry A."/>
            <person name="Torto-Alalibo T.A."/>
            <person name="Win J."/>
            <person name="Xu Z."/>
            <person name="Zhang H."/>
            <person name="Grigoriev I.V."/>
            <person name="Rokhsar D.S."/>
            <person name="Boore J.L."/>
        </authorList>
    </citation>
    <scope>NUCLEOTIDE SEQUENCE [LARGE SCALE GENOMIC DNA]</scope>
    <source>
        <strain evidence="1 2">P6497</strain>
    </source>
</reference>
<sequence length="102" mass="11357">PPLEETQFSSWKAFELYINEYQSRSYQASSCIVSTIYESDDLTPICAKSKTGSGTPIPDSFGFYAKTLVCTHSGEFKSRGQGKRLRQESRQTGCTAQVMVVI</sequence>